<proteinExistence type="predicted"/>
<organism evidence="1">
    <name type="scientific">uncultured Caudovirales phage</name>
    <dbReference type="NCBI Taxonomy" id="2100421"/>
    <lineage>
        <taxon>Viruses</taxon>
        <taxon>Duplodnaviria</taxon>
        <taxon>Heunggongvirae</taxon>
        <taxon>Uroviricota</taxon>
        <taxon>Caudoviricetes</taxon>
        <taxon>Peduoviridae</taxon>
        <taxon>Maltschvirus</taxon>
        <taxon>Maltschvirus maltsch</taxon>
    </lineage>
</organism>
<protein>
    <submittedName>
        <fullName evidence="1">Uncharacterized protein</fullName>
    </submittedName>
</protein>
<sequence length="148" mass="16686">MINREGYYKTDLERECTKCGTIFPKPKKTVTLCPACNSERVKGESPSVKMFRRAKQRAKERGVGFDLDKSDVITPEFCPILGVKLETYVGRSGGRPNSPALDRIDNSKGYVKGNVVVISHLANMMKSSATEEELLAFADWVYREYVNR</sequence>
<name>A0A6J5LXA7_9CAUD</name>
<gene>
    <name evidence="1" type="ORF">UFOVP346_32</name>
</gene>
<dbReference type="EMBL" id="LR796352">
    <property type="protein sequence ID" value="CAB4139264.1"/>
    <property type="molecule type" value="Genomic_DNA"/>
</dbReference>
<accession>A0A6J5LXA7</accession>
<dbReference type="Gene3D" id="3.30.40.220">
    <property type="match status" value="1"/>
</dbReference>
<reference evidence="1" key="1">
    <citation type="submission" date="2020-04" db="EMBL/GenBank/DDBJ databases">
        <authorList>
            <person name="Chiriac C."/>
            <person name="Salcher M."/>
            <person name="Ghai R."/>
            <person name="Kavagutti S V."/>
        </authorList>
    </citation>
    <scope>NUCLEOTIDE SEQUENCE</scope>
</reference>
<evidence type="ECO:0000313" key="1">
    <source>
        <dbReference type="EMBL" id="CAB4139264.1"/>
    </source>
</evidence>